<evidence type="ECO:0000259" key="1">
    <source>
        <dbReference type="Pfam" id="PF03372"/>
    </source>
</evidence>
<dbReference type="InterPro" id="IPR036691">
    <property type="entry name" value="Endo/exonu/phosph_ase_sf"/>
</dbReference>
<feature type="domain" description="Endonuclease/exonuclease/phosphatase" evidence="1">
    <location>
        <begin position="4"/>
        <end position="197"/>
    </location>
</feature>
<dbReference type="Pfam" id="PF03372">
    <property type="entry name" value="Exo_endo_phos"/>
    <property type="match status" value="1"/>
</dbReference>
<comment type="caution">
    <text evidence="2">The sequence shown here is derived from an EMBL/GenBank/DDBJ whole genome shotgun (WGS) entry which is preliminary data.</text>
</comment>
<dbReference type="Gene3D" id="3.60.10.10">
    <property type="entry name" value="Endonuclease/exonuclease/phosphatase"/>
    <property type="match status" value="1"/>
</dbReference>
<reference evidence="3" key="1">
    <citation type="journal article" date="2019" name="Gigascience">
        <title>De novo genome assembly of the endangered Acer yangbiense, a plant species with extremely small populations endemic to Yunnan Province, China.</title>
        <authorList>
            <person name="Yang J."/>
            <person name="Wariss H.M."/>
            <person name="Tao L."/>
            <person name="Zhang R."/>
            <person name="Yun Q."/>
            <person name="Hollingsworth P."/>
            <person name="Dao Z."/>
            <person name="Luo G."/>
            <person name="Guo H."/>
            <person name="Ma Y."/>
            <person name="Sun W."/>
        </authorList>
    </citation>
    <scope>NUCLEOTIDE SEQUENCE [LARGE SCALE GENOMIC DNA]</scope>
    <source>
        <strain evidence="3">cv. Malutang</strain>
    </source>
</reference>
<keyword evidence="3" id="KW-1185">Reference proteome</keyword>
<organism evidence="2 3">
    <name type="scientific">Acer yangbiense</name>
    <dbReference type="NCBI Taxonomy" id="1000413"/>
    <lineage>
        <taxon>Eukaryota</taxon>
        <taxon>Viridiplantae</taxon>
        <taxon>Streptophyta</taxon>
        <taxon>Embryophyta</taxon>
        <taxon>Tracheophyta</taxon>
        <taxon>Spermatophyta</taxon>
        <taxon>Magnoliopsida</taxon>
        <taxon>eudicotyledons</taxon>
        <taxon>Gunneridae</taxon>
        <taxon>Pentapetalae</taxon>
        <taxon>rosids</taxon>
        <taxon>malvids</taxon>
        <taxon>Sapindales</taxon>
        <taxon>Sapindaceae</taxon>
        <taxon>Hippocastanoideae</taxon>
        <taxon>Acereae</taxon>
        <taxon>Acer</taxon>
    </lineage>
</organism>
<dbReference type="Proteomes" id="UP000323000">
    <property type="component" value="Chromosome 6"/>
</dbReference>
<dbReference type="PANTHER" id="PTHR33710:SF79">
    <property type="entry name" value="OS06G0205337 PROTEIN"/>
    <property type="match status" value="1"/>
</dbReference>
<evidence type="ECO:0000313" key="3">
    <source>
        <dbReference type="Proteomes" id="UP000323000"/>
    </source>
</evidence>
<accession>A0A5C7HRM0</accession>
<dbReference type="EMBL" id="VAHF01000006">
    <property type="protein sequence ID" value="TXG59697.1"/>
    <property type="molecule type" value="Genomic_DNA"/>
</dbReference>
<dbReference type="InterPro" id="IPR005135">
    <property type="entry name" value="Endo/exonuclease/phosphatase"/>
</dbReference>
<gene>
    <name evidence="2" type="ORF">EZV62_014270</name>
</gene>
<evidence type="ECO:0000313" key="2">
    <source>
        <dbReference type="EMBL" id="TXG59697.1"/>
    </source>
</evidence>
<dbReference type="SUPFAM" id="SSF56219">
    <property type="entry name" value="DNase I-like"/>
    <property type="match status" value="1"/>
</dbReference>
<name>A0A5C7HRM0_9ROSI</name>
<dbReference type="AlphaFoldDB" id="A0A5C7HRM0"/>
<protein>
    <recommendedName>
        <fullName evidence="1">Endonuclease/exonuclease/phosphatase domain-containing protein</fullName>
    </recommendedName>
</protein>
<dbReference type="PANTHER" id="PTHR33710">
    <property type="entry name" value="BNAC02G09200D PROTEIN"/>
    <property type="match status" value="1"/>
</dbReference>
<sequence length="265" mass="30188">MICLSWNVRGLGNSRAFAALSRLLKKHSPDFVFISETKVSGHKASSIKDSLQFGDGFIVDCVGMSGDLMLLWKKELLVSIQSFSVGHIDACIQMEDGFTWRFSGFYGDPIPSKRVCSWALLRRLRDVNLLPWVFRQATDNCDLMDLGSSGPFLTWNNRREGRDNVQERLDRFLADSAWRDKFYNANVEHLGFNSSDHRAILLRLNRVPSSRNFRGREIAFWFEPFWIKKEDIGGVVKLAWSSASPTNSVEDLKRKLNSCASKLLG</sequence>
<dbReference type="GO" id="GO:0003824">
    <property type="term" value="F:catalytic activity"/>
    <property type="evidence" value="ECO:0007669"/>
    <property type="project" value="InterPro"/>
</dbReference>
<dbReference type="OrthoDB" id="999895at2759"/>
<proteinExistence type="predicted"/>